<evidence type="ECO:0000259" key="8">
    <source>
        <dbReference type="Pfam" id="PF04613"/>
    </source>
</evidence>
<dbReference type="CDD" id="cd03352">
    <property type="entry name" value="LbH_LpxD"/>
    <property type="match status" value="1"/>
</dbReference>
<comment type="catalytic activity">
    <reaction evidence="7">
        <text>a UDP-3-O-[(3R)-3-hydroxyacyl]-alpha-D-glucosamine + a (3R)-hydroxyacyl-[ACP] = a UDP-2-N,3-O-bis[(3R)-3-hydroxyacyl]-alpha-D-glucosamine + holo-[ACP] + H(+)</text>
        <dbReference type="Rhea" id="RHEA:53836"/>
        <dbReference type="Rhea" id="RHEA-COMP:9685"/>
        <dbReference type="Rhea" id="RHEA-COMP:9945"/>
        <dbReference type="ChEBI" id="CHEBI:15378"/>
        <dbReference type="ChEBI" id="CHEBI:64479"/>
        <dbReference type="ChEBI" id="CHEBI:78827"/>
        <dbReference type="ChEBI" id="CHEBI:137740"/>
        <dbReference type="ChEBI" id="CHEBI:137748"/>
        <dbReference type="EC" id="2.3.1.191"/>
    </reaction>
</comment>
<accession>G8R1P0</accession>
<protein>
    <recommendedName>
        <fullName evidence="7">UDP-3-O-acylglucosamine N-acyltransferase</fullName>
        <ecNumber evidence="7">2.3.1.191</ecNumber>
    </recommendedName>
</protein>
<evidence type="ECO:0000256" key="3">
    <source>
        <dbReference type="ARBA" id="ARBA00022679"/>
    </source>
</evidence>
<dbReference type="GO" id="GO:0009245">
    <property type="term" value="P:lipid A biosynthetic process"/>
    <property type="evidence" value="ECO:0007669"/>
    <property type="project" value="UniProtKB-UniRule"/>
</dbReference>
<dbReference type="InterPro" id="IPR007691">
    <property type="entry name" value="LpxD"/>
</dbReference>
<dbReference type="Gene3D" id="2.160.10.10">
    <property type="entry name" value="Hexapeptide repeat proteins"/>
    <property type="match status" value="1"/>
</dbReference>
<evidence type="ECO:0000313" key="10">
    <source>
        <dbReference type="Proteomes" id="UP000005631"/>
    </source>
</evidence>
<evidence type="ECO:0000256" key="4">
    <source>
        <dbReference type="ARBA" id="ARBA00022737"/>
    </source>
</evidence>
<feature type="active site" description="Proton acceptor" evidence="7">
    <location>
        <position position="241"/>
    </location>
</feature>
<dbReference type="Proteomes" id="UP000005631">
    <property type="component" value="Chromosome"/>
</dbReference>
<dbReference type="UniPathway" id="UPA00973"/>
<dbReference type="KEGG" id="oho:Oweho_1836"/>
<keyword evidence="6 7" id="KW-0012">Acyltransferase</keyword>
<proteinExistence type="inferred from homology"/>
<evidence type="ECO:0000313" key="9">
    <source>
        <dbReference type="EMBL" id="AEV32816.1"/>
    </source>
</evidence>
<dbReference type="InterPro" id="IPR020573">
    <property type="entry name" value="UDP_GlcNAc_AcTrfase_non-rep"/>
</dbReference>
<keyword evidence="2 7" id="KW-0441">Lipid A biosynthesis</keyword>
<keyword evidence="10" id="KW-1185">Reference proteome</keyword>
<keyword evidence="1 7" id="KW-0444">Lipid biosynthesis</keyword>
<keyword evidence="4 7" id="KW-0677">Repeat</keyword>
<dbReference type="Pfam" id="PF00132">
    <property type="entry name" value="Hexapep"/>
    <property type="match status" value="3"/>
</dbReference>
<feature type="domain" description="UDP-3-O-[3-hydroxymyristoyl] glucosamine N-acyltransferase non-repeat region" evidence="8">
    <location>
        <begin position="22"/>
        <end position="90"/>
    </location>
</feature>
<comment type="similarity">
    <text evidence="7">Belongs to the transferase hexapeptide repeat family. LpxD subfamily.</text>
</comment>
<dbReference type="Pfam" id="PF04613">
    <property type="entry name" value="LpxD"/>
    <property type="match status" value="1"/>
</dbReference>
<keyword evidence="5 7" id="KW-0443">Lipid metabolism</keyword>
<gene>
    <name evidence="7" type="primary">lpxD</name>
    <name evidence="9" type="ordered locus">Oweho_1836</name>
</gene>
<dbReference type="SUPFAM" id="SSF51161">
    <property type="entry name" value="Trimeric LpxA-like enzymes"/>
    <property type="match status" value="1"/>
</dbReference>
<sequence length="341" mass="36571">MEFSAQQIAELLDGEIEGDANAVVNRLAKIEEGEPGSLSFLANPQYAPYIYETEASIVIVNKTFEAEKPVKTTLLRVEDAYACFAKLLDLYNQMRHNKTGIEKQAIVSESATIGEDVYIAGTSYIGDNVTIGKNTKIYPGSYIGDNAIIGENCIINSGVKIYADCQIGNSVTLHSGVIVGGDGFGFAPNSENSYDKVAQIGNVIIEDHVEVGANTTIDRATLGSTIIRKGAKIDNLIQIAHNVEIGENTVIAAQTGVAGSTKIGKNCMIGGQVGIIGHLTIGDNVKIAAQSGIGSNIKDDEIVQGSPAFNLREYKKSYVYFRKLSKMADEIDELKKLIANK</sequence>
<dbReference type="EMBL" id="CP003156">
    <property type="protein sequence ID" value="AEV32816.1"/>
    <property type="molecule type" value="Genomic_DNA"/>
</dbReference>
<comment type="subunit">
    <text evidence="7">Homotrimer.</text>
</comment>
<dbReference type="AlphaFoldDB" id="G8R1P0"/>
<dbReference type="Gene3D" id="3.40.1390.10">
    <property type="entry name" value="MurE/MurF, N-terminal domain"/>
    <property type="match status" value="1"/>
</dbReference>
<dbReference type="RefSeq" id="WP_014202172.1">
    <property type="nucleotide sequence ID" value="NC_016599.1"/>
</dbReference>
<dbReference type="PANTHER" id="PTHR43378">
    <property type="entry name" value="UDP-3-O-ACYLGLUCOSAMINE N-ACYLTRANSFERASE"/>
    <property type="match status" value="1"/>
</dbReference>
<dbReference type="OrthoDB" id="9784739at2"/>
<comment type="function">
    <text evidence="7">Catalyzes the N-acylation of UDP-3-O-acylglucosamine using 3-hydroxyacyl-ACP as the acyl donor. Is involved in the biosynthesis of lipid A, a phosphorylated glycolipid that anchors the lipopolysaccharide to the outer membrane of the cell.</text>
</comment>
<dbReference type="HAMAP" id="MF_00523">
    <property type="entry name" value="LpxD"/>
    <property type="match status" value="1"/>
</dbReference>
<evidence type="ECO:0000256" key="2">
    <source>
        <dbReference type="ARBA" id="ARBA00022556"/>
    </source>
</evidence>
<evidence type="ECO:0000256" key="6">
    <source>
        <dbReference type="ARBA" id="ARBA00023315"/>
    </source>
</evidence>
<evidence type="ECO:0000256" key="7">
    <source>
        <dbReference type="HAMAP-Rule" id="MF_00523"/>
    </source>
</evidence>
<dbReference type="PATRIC" id="fig|926562.3.peg.1840"/>
<dbReference type="InterPro" id="IPR011004">
    <property type="entry name" value="Trimer_LpxA-like_sf"/>
</dbReference>
<organism evidence="9 10">
    <name type="scientific">Owenweeksia hongkongensis (strain DSM 17368 / CIP 108786 / JCM 12287 / NRRL B-23963 / UST20020801)</name>
    <dbReference type="NCBI Taxonomy" id="926562"/>
    <lineage>
        <taxon>Bacteria</taxon>
        <taxon>Pseudomonadati</taxon>
        <taxon>Bacteroidota</taxon>
        <taxon>Flavobacteriia</taxon>
        <taxon>Flavobacteriales</taxon>
        <taxon>Owenweeksiaceae</taxon>
        <taxon>Owenweeksia</taxon>
    </lineage>
</organism>
<dbReference type="EC" id="2.3.1.191" evidence="7"/>
<dbReference type="PROSITE" id="PS00101">
    <property type="entry name" value="HEXAPEP_TRANSFERASES"/>
    <property type="match status" value="1"/>
</dbReference>
<evidence type="ECO:0000256" key="5">
    <source>
        <dbReference type="ARBA" id="ARBA00023098"/>
    </source>
</evidence>
<reference evidence="9 10" key="1">
    <citation type="journal article" date="2012" name="Stand. Genomic Sci.">
        <title>Genome sequence of the orange-pigmented seawater bacterium Owenweeksia hongkongensis type strain (UST20020801(T)).</title>
        <authorList>
            <person name="Riedel T."/>
            <person name="Held B."/>
            <person name="Nolan M."/>
            <person name="Lucas S."/>
            <person name="Lapidus A."/>
            <person name="Tice H."/>
            <person name="Del Rio T.G."/>
            <person name="Cheng J.F."/>
            <person name="Han C."/>
            <person name="Tapia R."/>
            <person name="Goodwin L.A."/>
            <person name="Pitluck S."/>
            <person name="Liolios K."/>
            <person name="Mavromatis K."/>
            <person name="Pagani I."/>
            <person name="Ivanova N."/>
            <person name="Mikhailova N."/>
            <person name="Pati A."/>
            <person name="Chen A."/>
            <person name="Palaniappan K."/>
            <person name="Rohde M."/>
            <person name="Tindall B.J."/>
            <person name="Detter J.C."/>
            <person name="Goker M."/>
            <person name="Woyke T."/>
            <person name="Bristow J."/>
            <person name="Eisen J.A."/>
            <person name="Markowitz V."/>
            <person name="Hugenholtz P."/>
            <person name="Klenk H.P."/>
            <person name="Kyrpides N.C."/>
        </authorList>
    </citation>
    <scope>NUCLEOTIDE SEQUENCE</scope>
    <source>
        <strain evidence="10">DSM 17368 / JCM 12287 / NRRL B-23963</strain>
    </source>
</reference>
<dbReference type="InterPro" id="IPR018357">
    <property type="entry name" value="Hexapep_transf_CS"/>
</dbReference>
<keyword evidence="3 7" id="KW-0808">Transferase</keyword>
<dbReference type="NCBIfam" id="TIGR01853">
    <property type="entry name" value="lipid_A_lpxD"/>
    <property type="match status" value="1"/>
</dbReference>
<comment type="pathway">
    <text evidence="7">Bacterial outer membrane biogenesis; LPS lipid A biosynthesis.</text>
</comment>
<evidence type="ECO:0000256" key="1">
    <source>
        <dbReference type="ARBA" id="ARBA00022516"/>
    </source>
</evidence>
<dbReference type="GO" id="GO:0016020">
    <property type="term" value="C:membrane"/>
    <property type="evidence" value="ECO:0007669"/>
    <property type="project" value="GOC"/>
</dbReference>
<dbReference type="GO" id="GO:0016410">
    <property type="term" value="F:N-acyltransferase activity"/>
    <property type="evidence" value="ECO:0007669"/>
    <property type="project" value="InterPro"/>
</dbReference>
<dbReference type="HOGENOM" id="CLU_049865_0_0_10"/>
<dbReference type="NCBIfam" id="NF002060">
    <property type="entry name" value="PRK00892.1"/>
    <property type="match status" value="1"/>
</dbReference>
<dbReference type="STRING" id="926562.Oweho_1836"/>
<dbReference type="InterPro" id="IPR001451">
    <property type="entry name" value="Hexapep"/>
</dbReference>
<dbReference type="eggNOG" id="COG1044">
    <property type="taxonomic scope" value="Bacteria"/>
</dbReference>
<name>G8R1P0_OWEHD</name>
<dbReference type="PANTHER" id="PTHR43378:SF2">
    <property type="entry name" value="UDP-3-O-ACYLGLUCOSAMINE N-ACYLTRANSFERASE 1, MITOCHONDRIAL-RELATED"/>
    <property type="match status" value="1"/>
</dbReference>
<dbReference type="GO" id="GO:0103118">
    <property type="term" value="F:UDP-3-O-[(3R)-3-hydroxyacyl]-glucosamine N-acyltransferase activity"/>
    <property type="evidence" value="ECO:0007669"/>
    <property type="project" value="UniProtKB-EC"/>
</dbReference>